<evidence type="ECO:0000313" key="4">
    <source>
        <dbReference type="Proteomes" id="UP000663879"/>
    </source>
</evidence>
<dbReference type="InterPro" id="IPR009057">
    <property type="entry name" value="Homeodomain-like_sf"/>
</dbReference>
<comment type="caution">
    <text evidence="3">The sequence shown here is derived from an EMBL/GenBank/DDBJ whole genome shotgun (WGS) entry which is preliminary data.</text>
</comment>
<dbReference type="InterPro" id="IPR036397">
    <property type="entry name" value="RNaseH_sf"/>
</dbReference>
<dbReference type="OrthoDB" id="125347at2759"/>
<dbReference type="AlphaFoldDB" id="A0A814BY92"/>
<dbReference type="GO" id="GO:0003677">
    <property type="term" value="F:DNA binding"/>
    <property type="evidence" value="ECO:0007669"/>
    <property type="project" value="UniProtKB-KW"/>
</dbReference>
<dbReference type="SUPFAM" id="SSF46689">
    <property type="entry name" value="Homeodomain-like"/>
    <property type="match status" value="2"/>
</dbReference>
<protein>
    <recommendedName>
        <fullName evidence="2">HTH CENPB-type domain-containing protein</fullName>
    </recommendedName>
</protein>
<organism evidence="3 4">
    <name type="scientific">Brachionus calyciflorus</name>
    <dbReference type="NCBI Taxonomy" id="104777"/>
    <lineage>
        <taxon>Eukaryota</taxon>
        <taxon>Metazoa</taxon>
        <taxon>Spiralia</taxon>
        <taxon>Gnathifera</taxon>
        <taxon>Rotifera</taxon>
        <taxon>Eurotatoria</taxon>
        <taxon>Monogononta</taxon>
        <taxon>Pseudotrocha</taxon>
        <taxon>Ploima</taxon>
        <taxon>Brachionidae</taxon>
        <taxon>Brachionus</taxon>
    </lineage>
</organism>
<dbReference type="InterPro" id="IPR050863">
    <property type="entry name" value="CenT-Element_Derived"/>
</dbReference>
<dbReference type="Gene3D" id="3.30.420.10">
    <property type="entry name" value="Ribonuclease H-like superfamily/Ribonuclease H"/>
    <property type="match status" value="1"/>
</dbReference>
<proteinExistence type="predicted"/>
<evidence type="ECO:0000313" key="3">
    <source>
        <dbReference type="EMBL" id="CAF0932736.1"/>
    </source>
</evidence>
<dbReference type="Gene3D" id="1.10.10.60">
    <property type="entry name" value="Homeodomain-like"/>
    <property type="match status" value="2"/>
</dbReference>
<evidence type="ECO:0000256" key="1">
    <source>
        <dbReference type="ARBA" id="ARBA00023125"/>
    </source>
</evidence>
<gene>
    <name evidence="3" type="ORF">OXX778_LOCUS12998</name>
</gene>
<dbReference type="EMBL" id="CAJNOC010002432">
    <property type="protein sequence ID" value="CAF0932736.1"/>
    <property type="molecule type" value="Genomic_DNA"/>
</dbReference>
<evidence type="ECO:0000259" key="2">
    <source>
        <dbReference type="PROSITE" id="PS51253"/>
    </source>
</evidence>
<dbReference type="Pfam" id="PF03184">
    <property type="entry name" value="DDE_1"/>
    <property type="match status" value="1"/>
</dbReference>
<dbReference type="GO" id="GO:0005634">
    <property type="term" value="C:nucleus"/>
    <property type="evidence" value="ECO:0007669"/>
    <property type="project" value="TreeGrafter"/>
</dbReference>
<accession>A0A814BY92</accession>
<reference evidence="3" key="1">
    <citation type="submission" date="2021-02" db="EMBL/GenBank/DDBJ databases">
        <authorList>
            <person name="Nowell W R."/>
        </authorList>
    </citation>
    <scope>NUCLEOTIDE SEQUENCE</scope>
    <source>
        <strain evidence="3">Ploen Becks lab</strain>
    </source>
</reference>
<dbReference type="PANTHER" id="PTHR19303:SF73">
    <property type="entry name" value="PROTEIN PDC2"/>
    <property type="match status" value="1"/>
</dbReference>
<feature type="domain" description="HTH CENPB-type" evidence="2">
    <location>
        <begin position="61"/>
        <end position="138"/>
    </location>
</feature>
<dbReference type="InterPro" id="IPR006600">
    <property type="entry name" value="HTH_CenpB_DNA-bd_dom"/>
</dbReference>
<sequence length="525" mass="61093">MPGKKRQKILIETKIQIIEMKLTTNKSDDCIADEFQIDRSTVSKIIRNKEKYLQMDSNVKKKARIQKSPFFLVEESLFKWIIAAKSANIPISFYILREKALFFYNKIKEEDIQIRNNFEASDGWIRNFLERYNLSSKNIHGESESVDKKLIEESKEFLKSLLSKYHPDDVYNADEAGLYFRLGPSRTICSRNESCKGTKKEKARITILLASNISGKKKLKPFIIHTSAVPRCLKYTNFNTLPVRYAANKSAWMTGELWLSWLKWFDSQLTKESLLLIDNCPAHVDSSHLKLKFLKIHCLPPNTTSLIQPMDAGIIKTFKSNYRKILVSHWVDNFDKKKNFELINIKQAIYFIDDAWSLIDEGTIRRCWRHTGILPDHFLNDLQIIPDSRIAKNDEFVSLIKKINSLNKDFDMDSEEYVECDLTCQTFEIPDDSEILTNVLAESDLIPKIEESIQEQEGEEPEPKLFSLKEGEEIVSHCLTFFEQFASVNSNEIKFIREVFKKCQSEGLKNLKQPTILNFVTRSYN</sequence>
<keyword evidence="1" id="KW-0238">DNA-binding</keyword>
<dbReference type="Proteomes" id="UP000663879">
    <property type="component" value="Unassembled WGS sequence"/>
</dbReference>
<dbReference type="PANTHER" id="PTHR19303">
    <property type="entry name" value="TRANSPOSON"/>
    <property type="match status" value="1"/>
</dbReference>
<dbReference type="PROSITE" id="PS51253">
    <property type="entry name" value="HTH_CENPB"/>
    <property type="match status" value="1"/>
</dbReference>
<dbReference type="SMART" id="SM00674">
    <property type="entry name" value="CENPB"/>
    <property type="match status" value="1"/>
</dbReference>
<name>A0A814BY92_9BILA</name>
<dbReference type="Pfam" id="PF03221">
    <property type="entry name" value="HTH_Tnp_Tc5"/>
    <property type="match status" value="1"/>
</dbReference>
<dbReference type="InterPro" id="IPR004875">
    <property type="entry name" value="DDE_SF_endonuclease_dom"/>
</dbReference>
<keyword evidence="4" id="KW-1185">Reference proteome</keyword>